<dbReference type="SUPFAM" id="SSF46955">
    <property type="entry name" value="Putative DNA-binding domain"/>
    <property type="match status" value="1"/>
</dbReference>
<keyword evidence="7" id="KW-1185">Reference proteome</keyword>
<gene>
    <name evidence="6" type="ORF">ACFP2T_32625</name>
</gene>
<dbReference type="Pfam" id="PF13411">
    <property type="entry name" value="MerR_1"/>
    <property type="match status" value="1"/>
</dbReference>
<comment type="caution">
    <text evidence="6">The sequence shown here is derived from an EMBL/GenBank/DDBJ whole genome shotgun (WGS) entry which is preliminary data.</text>
</comment>
<dbReference type="InterPro" id="IPR047057">
    <property type="entry name" value="MerR_fam"/>
</dbReference>
<dbReference type="EMBL" id="JBHSPR010000037">
    <property type="protein sequence ID" value="MFC6020903.1"/>
    <property type="molecule type" value="Genomic_DNA"/>
</dbReference>
<proteinExistence type="predicted"/>
<dbReference type="PROSITE" id="PS50937">
    <property type="entry name" value="HTH_MERR_2"/>
    <property type="match status" value="1"/>
</dbReference>
<dbReference type="PANTHER" id="PTHR30204">
    <property type="entry name" value="REDOX-CYCLING DRUG-SENSING TRANSCRIPTIONAL ACTIVATOR SOXR"/>
    <property type="match status" value="1"/>
</dbReference>
<dbReference type="PANTHER" id="PTHR30204:SF69">
    <property type="entry name" value="MERR-FAMILY TRANSCRIPTIONAL REGULATOR"/>
    <property type="match status" value="1"/>
</dbReference>
<keyword evidence="1" id="KW-0678">Repressor</keyword>
<accession>A0ABW1KKF3</accession>
<organism evidence="6 7">
    <name type="scientific">Plantactinospora solaniradicis</name>
    <dbReference type="NCBI Taxonomy" id="1723736"/>
    <lineage>
        <taxon>Bacteria</taxon>
        <taxon>Bacillati</taxon>
        <taxon>Actinomycetota</taxon>
        <taxon>Actinomycetes</taxon>
        <taxon>Micromonosporales</taxon>
        <taxon>Micromonosporaceae</taxon>
        <taxon>Plantactinospora</taxon>
    </lineage>
</organism>
<dbReference type="Gene3D" id="1.10.1660.10">
    <property type="match status" value="1"/>
</dbReference>
<evidence type="ECO:0000256" key="4">
    <source>
        <dbReference type="ARBA" id="ARBA00023163"/>
    </source>
</evidence>
<dbReference type="InterPro" id="IPR000551">
    <property type="entry name" value="MerR-type_HTH_dom"/>
</dbReference>
<name>A0ABW1KKF3_9ACTN</name>
<keyword evidence="3" id="KW-0238">DNA-binding</keyword>
<feature type="domain" description="HTH merR-type" evidence="5">
    <location>
        <begin position="20"/>
        <end position="88"/>
    </location>
</feature>
<dbReference type="Proteomes" id="UP001596203">
    <property type="component" value="Unassembled WGS sequence"/>
</dbReference>
<evidence type="ECO:0000313" key="7">
    <source>
        <dbReference type="Proteomes" id="UP001596203"/>
    </source>
</evidence>
<reference evidence="7" key="1">
    <citation type="journal article" date="2019" name="Int. J. Syst. Evol. Microbiol.">
        <title>The Global Catalogue of Microorganisms (GCM) 10K type strain sequencing project: providing services to taxonomists for standard genome sequencing and annotation.</title>
        <authorList>
            <consortium name="The Broad Institute Genomics Platform"/>
            <consortium name="The Broad Institute Genome Sequencing Center for Infectious Disease"/>
            <person name="Wu L."/>
            <person name="Ma J."/>
        </authorList>
    </citation>
    <scope>NUCLEOTIDE SEQUENCE [LARGE SCALE GENOMIC DNA]</scope>
    <source>
        <strain evidence="7">ZS-35-S2</strain>
    </source>
</reference>
<keyword evidence="4" id="KW-0804">Transcription</keyword>
<dbReference type="InterPro" id="IPR009061">
    <property type="entry name" value="DNA-bd_dom_put_sf"/>
</dbReference>
<evidence type="ECO:0000313" key="6">
    <source>
        <dbReference type="EMBL" id="MFC6020903.1"/>
    </source>
</evidence>
<evidence type="ECO:0000259" key="5">
    <source>
        <dbReference type="PROSITE" id="PS50937"/>
    </source>
</evidence>
<evidence type="ECO:0000256" key="2">
    <source>
        <dbReference type="ARBA" id="ARBA00023015"/>
    </source>
</evidence>
<sequence length="253" mass="26665">MTATASHLGDRAAAAPPPERYTIDSLARVVGMSPRNIRAHQARGLLAPPTRHGRTAYYAAGHVRRLESIKLLQRQGFNLVAIEAMLGVRRAATPPTEPLTAALSRLASEHPAIVYTLARHGVLAHGADGAVTVTRARAVQPALDLQHAGVPVPAGLTLLSEVLDELRLVAEELVRDAGTRMLAMRRPGSAATARGQSDHEAAALTQSLIRLLSEAFRVVAENSGEAAMAEFVAGPAPVERHVEEPDGSGGPGR</sequence>
<keyword evidence="2" id="KW-0805">Transcription regulation</keyword>
<dbReference type="SMART" id="SM00422">
    <property type="entry name" value="HTH_MERR"/>
    <property type="match status" value="1"/>
</dbReference>
<protein>
    <submittedName>
        <fullName evidence="6">MerR family transcriptional regulator</fullName>
    </submittedName>
</protein>
<evidence type="ECO:0000256" key="1">
    <source>
        <dbReference type="ARBA" id="ARBA00022491"/>
    </source>
</evidence>
<dbReference type="RefSeq" id="WP_377428580.1">
    <property type="nucleotide sequence ID" value="NZ_JBHSPR010000037.1"/>
</dbReference>
<evidence type="ECO:0000256" key="3">
    <source>
        <dbReference type="ARBA" id="ARBA00023125"/>
    </source>
</evidence>